<proteinExistence type="predicted"/>
<evidence type="ECO:0000256" key="2">
    <source>
        <dbReference type="SAM" id="Phobius"/>
    </source>
</evidence>
<dbReference type="Gene3D" id="1.10.287.1490">
    <property type="match status" value="1"/>
</dbReference>
<keyword evidence="4" id="KW-1185">Reference proteome</keyword>
<keyword evidence="2" id="KW-0472">Membrane</keyword>
<feature type="region of interest" description="Disordered" evidence="1">
    <location>
        <begin position="1"/>
        <end position="20"/>
    </location>
</feature>
<keyword evidence="2" id="KW-1133">Transmembrane helix</keyword>
<dbReference type="RefSeq" id="WP_311669611.1">
    <property type="nucleotide sequence ID" value="NZ_JAVREO010000017.1"/>
</dbReference>
<feature type="compositionally biased region" description="Basic and acidic residues" evidence="1">
    <location>
        <begin position="1"/>
        <end position="18"/>
    </location>
</feature>
<keyword evidence="2" id="KW-0812">Transmembrane</keyword>
<comment type="caution">
    <text evidence="3">The sequence shown here is derived from an EMBL/GenBank/DDBJ whole genome shotgun (WGS) entry which is preliminary data.</text>
</comment>
<accession>A0ABU2JX12</accession>
<evidence type="ECO:0008006" key="5">
    <source>
        <dbReference type="Google" id="ProtNLM"/>
    </source>
</evidence>
<evidence type="ECO:0000313" key="4">
    <source>
        <dbReference type="Proteomes" id="UP001183410"/>
    </source>
</evidence>
<protein>
    <recommendedName>
        <fullName evidence="5">WXG100 family type VII secretion target</fullName>
    </recommendedName>
</protein>
<dbReference type="Proteomes" id="UP001183410">
    <property type="component" value="Unassembled WGS sequence"/>
</dbReference>
<dbReference type="EMBL" id="JAVREO010000017">
    <property type="protein sequence ID" value="MDT0269535.1"/>
    <property type="molecule type" value="Genomic_DNA"/>
</dbReference>
<feature type="transmembrane region" description="Helical" evidence="2">
    <location>
        <begin position="250"/>
        <end position="272"/>
    </location>
</feature>
<feature type="region of interest" description="Disordered" evidence="1">
    <location>
        <begin position="126"/>
        <end position="145"/>
    </location>
</feature>
<gene>
    <name evidence="3" type="ORF">RM844_24950</name>
</gene>
<evidence type="ECO:0000313" key="3">
    <source>
        <dbReference type="EMBL" id="MDT0269535.1"/>
    </source>
</evidence>
<organism evidence="3 4">
    <name type="scientific">Streptomyces chisholmiae</name>
    <dbReference type="NCBI Taxonomy" id="3075540"/>
    <lineage>
        <taxon>Bacteria</taxon>
        <taxon>Bacillati</taxon>
        <taxon>Actinomycetota</taxon>
        <taxon>Actinomycetes</taxon>
        <taxon>Kitasatosporales</taxon>
        <taxon>Streptomycetaceae</taxon>
        <taxon>Streptomyces</taxon>
    </lineage>
</organism>
<feature type="transmembrane region" description="Helical" evidence="2">
    <location>
        <begin position="226"/>
        <end position="244"/>
    </location>
</feature>
<feature type="transmembrane region" description="Helical" evidence="2">
    <location>
        <begin position="279"/>
        <end position="300"/>
    </location>
</feature>
<feature type="compositionally biased region" description="Acidic residues" evidence="1">
    <location>
        <begin position="133"/>
        <end position="143"/>
    </location>
</feature>
<sequence>MTRPADWHPLTEDGRDPIPGDWELVQEAAARYRRTADAIQRAKELLGDVTDSEDGWRSEAGTAFRERATELSDDIWKAWGRYDATANALAGYWPELEDAQTESLSLRTEAIEVQAEIDSLNGRVEGAERDAETAADSDADDAEDRAAEATRQVENLQGQLDYQQGELTRLRNRLAEIVEAKDQAAQRAADAIGDFIGGDGLTDGFWDRVGEVIDAIKDVLILIGEWAGRIAAICGVLALLVGWIPVIGQALAAVLGTIALVASVFSMVGNALQGKWLNFALDVVGILTFGLGRAVAPMLANAGGVARFQAFRNTMAAFRGTGNRAARNAMAAGVVGDGATLAARAGTTFTRPAGLLGWGRAGFGGLGTEMAQSLRVLRSGSNWGDGLSQGAAGLRGIGGAVQASTFPRSLQAGLFQTFGMGEAASDALALGRASAAEAASSGGLGAAGLAAGGSAAGGAAAGLFGLIVVEGVGSLWNWPGLSEGDHPLVGEVTAPGDLSYDESEAMVR</sequence>
<name>A0ABU2JX12_9ACTN</name>
<reference evidence="4" key="1">
    <citation type="submission" date="2023-07" db="EMBL/GenBank/DDBJ databases">
        <title>30 novel species of actinomycetes from the DSMZ collection.</title>
        <authorList>
            <person name="Nouioui I."/>
        </authorList>
    </citation>
    <scope>NUCLEOTIDE SEQUENCE [LARGE SCALE GENOMIC DNA]</scope>
    <source>
        <strain evidence="4">DSM 44915</strain>
    </source>
</reference>
<evidence type="ECO:0000256" key="1">
    <source>
        <dbReference type="SAM" id="MobiDB-lite"/>
    </source>
</evidence>